<organism evidence="2 3">
    <name type="scientific">Larkinella bovis</name>
    <dbReference type="NCBI Taxonomy" id="683041"/>
    <lineage>
        <taxon>Bacteria</taxon>
        <taxon>Pseudomonadati</taxon>
        <taxon>Bacteroidota</taxon>
        <taxon>Cytophagia</taxon>
        <taxon>Cytophagales</taxon>
        <taxon>Spirosomataceae</taxon>
        <taxon>Larkinella</taxon>
    </lineage>
</organism>
<feature type="signal peptide" evidence="1">
    <location>
        <begin position="1"/>
        <end position="23"/>
    </location>
</feature>
<feature type="chain" id="PRO_5047304028" evidence="1">
    <location>
        <begin position="24"/>
        <end position="365"/>
    </location>
</feature>
<dbReference type="Proteomes" id="UP001596106">
    <property type="component" value="Unassembled WGS sequence"/>
</dbReference>
<proteinExistence type="predicted"/>
<comment type="caution">
    <text evidence="2">The sequence shown here is derived from an EMBL/GenBank/DDBJ whole genome shotgun (WGS) entry which is preliminary data.</text>
</comment>
<dbReference type="EMBL" id="JBHSMA010000012">
    <property type="protein sequence ID" value="MFC5412327.1"/>
    <property type="molecule type" value="Genomic_DNA"/>
</dbReference>
<dbReference type="Gene3D" id="2.60.120.260">
    <property type="entry name" value="Galactose-binding domain-like"/>
    <property type="match status" value="1"/>
</dbReference>
<dbReference type="RefSeq" id="WP_379849730.1">
    <property type="nucleotide sequence ID" value="NZ_JBHSMA010000012.1"/>
</dbReference>
<reference evidence="3" key="1">
    <citation type="journal article" date="2019" name="Int. J. Syst. Evol. Microbiol.">
        <title>The Global Catalogue of Microorganisms (GCM) 10K type strain sequencing project: providing services to taxonomists for standard genome sequencing and annotation.</title>
        <authorList>
            <consortium name="The Broad Institute Genomics Platform"/>
            <consortium name="The Broad Institute Genome Sequencing Center for Infectious Disease"/>
            <person name="Wu L."/>
            <person name="Ma J."/>
        </authorList>
    </citation>
    <scope>NUCLEOTIDE SEQUENCE [LARGE SCALE GENOMIC DNA]</scope>
    <source>
        <strain evidence="3">CCUG 55250</strain>
    </source>
</reference>
<evidence type="ECO:0000313" key="2">
    <source>
        <dbReference type="EMBL" id="MFC5412327.1"/>
    </source>
</evidence>
<keyword evidence="3" id="KW-1185">Reference proteome</keyword>
<keyword evidence="1" id="KW-0732">Signal</keyword>
<sequence>MNPFLRILSLAVLFLGLLKPAGAQTVYYQSFASGLGTWTSSNTTAITSNTTSASSGYTTPIMASGGFNLSFGECGGNAEHSVTSSAISTIGRTNLMVGFGRRRTASFGPQVVQFEFSTNGGTSWTTISSDVSSTATTVWGLSIFNLPAAAENQASLLFRFRYTPPPGAACGTSFRIDDFTVNENNTLPVELVSFRGTADRSGNRLVWETAWERGASHFVVERSADARVFGDIGQLSATGNATSGQSYAFMDSEPLPETSYYRLRQVDLDGSVRHSKLIPVSRAADEWMIYNPASNREIRLKASSTAADPASLWLYTVSGQFVPFQLLQHSPTDWLIRPAVPLQAGLYILQVGQTPQHRTLRVLVR</sequence>
<protein>
    <submittedName>
        <fullName evidence="2">T9SS type A sorting domain-containing protein</fullName>
    </submittedName>
</protein>
<evidence type="ECO:0000256" key="1">
    <source>
        <dbReference type="SAM" id="SignalP"/>
    </source>
</evidence>
<gene>
    <name evidence="2" type="ORF">ACFPMF_23585</name>
</gene>
<name>A0ABW0IMF7_9BACT</name>
<accession>A0ABW0IMF7</accession>
<evidence type="ECO:0000313" key="3">
    <source>
        <dbReference type="Proteomes" id="UP001596106"/>
    </source>
</evidence>